<comment type="caution">
    <text evidence="1">The sequence shown here is derived from an EMBL/GenBank/DDBJ whole genome shotgun (WGS) entry which is preliminary data.</text>
</comment>
<organism evidence="1 2">
    <name type="scientific">Portunus trituberculatus</name>
    <name type="common">Swimming crab</name>
    <name type="synonym">Neptunus trituberculatus</name>
    <dbReference type="NCBI Taxonomy" id="210409"/>
    <lineage>
        <taxon>Eukaryota</taxon>
        <taxon>Metazoa</taxon>
        <taxon>Ecdysozoa</taxon>
        <taxon>Arthropoda</taxon>
        <taxon>Crustacea</taxon>
        <taxon>Multicrustacea</taxon>
        <taxon>Malacostraca</taxon>
        <taxon>Eumalacostraca</taxon>
        <taxon>Eucarida</taxon>
        <taxon>Decapoda</taxon>
        <taxon>Pleocyemata</taxon>
        <taxon>Brachyura</taxon>
        <taxon>Eubrachyura</taxon>
        <taxon>Portunoidea</taxon>
        <taxon>Portunidae</taxon>
        <taxon>Portuninae</taxon>
        <taxon>Portunus</taxon>
    </lineage>
</organism>
<keyword evidence="2" id="KW-1185">Reference proteome</keyword>
<dbReference type="EMBL" id="VSRR010033531">
    <property type="protein sequence ID" value="MPC71764.1"/>
    <property type="molecule type" value="Genomic_DNA"/>
</dbReference>
<name>A0A5B7HTH2_PORTR</name>
<sequence length="106" mass="11539">MSFLPLHISLFLNRSADDVTIAIQTLALRGDRTTVPPTLTAWATMVVVVVMVVVVGGRGGGGGGDGGCGWWVLRFQGDFYFHYECDGDRDLGRPRESSEPNTTEQH</sequence>
<gene>
    <name evidence="1" type="ORF">E2C01_066050</name>
</gene>
<dbReference type="AlphaFoldDB" id="A0A5B7HTH2"/>
<protein>
    <submittedName>
        <fullName evidence="1">Uncharacterized protein</fullName>
    </submittedName>
</protein>
<evidence type="ECO:0000313" key="1">
    <source>
        <dbReference type="EMBL" id="MPC71764.1"/>
    </source>
</evidence>
<proteinExistence type="predicted"/>
<evidence type="ECO:0000313" key="2">
    <source>
        <dbReference type="Proteomes" id="UP000324222"/>
    </source>
</evidence>
<dbReference type="Proteomes" id="UP000324222">
    <property type="component" value="Unassembled WGS sequence"/>
</dbReference>
<accession>A0A5B7HTH2</accession>
<reference evidence="1 2" key="1">
    <citation type="submission" date="2019-05" db="EMBL/GenBank/DDBJ databases">
        <title>Another draft genome of Portunus trituberculatus and its Hox gene families provides insights of decapod evolution.</title>
        <authorList>
            <person name="Jeong J.-H."/>
            <person name="Song I."/>
            <person name="Kim S."/>
            <person name="Choi T."/>
            <person name="Kim D."/>
            <person name="Ryu S."/>
            <person name="Kim W."/>
        </authorList>
    </citation>
    <scope>NUCLEOTIDE SEQUENCE [LARGE SCALE GENOMIC DNA]</scope>
    <source>
        <tissue evidence="1">Muscle</tissue>
    </source>
</reference>